<dbReference type="InterPro" id="IPR042201">
    <property type="entry name" value="FH2_Formin_sf"/>
</dbReference>
<feature type="region of interest" description="Disordered" evidence="1">
    <location>
        <begin position="1"/>
        <end position="37"/>
    </location>
</feature>
<evidence type="ECO:0000313" key="2">
    <source>
        <dbReference type="EMBL" id="KAG0481651.1"/>
    </source>
</evidence>
<reference evidence="2 3" key="1">
    <citation type="journal article" date="2020" name="Nat. Food">
        <title>A phased Vanilla planifolia genome enables genetic improvement of flavour and production.</title>
        <authorList>
            <person name="Hasing T."/>
            <person name="Tang H."/>
            <person name="Brym M."/>
            <person name="Khazi F."/>
            <person name="Huang T."/>
            <person name="Chambers A.H."/>
        </authorList>
    </citation>
    <scope>NUCLEOTIDE SEQUENCE [LARGE SCALE GENOMIC DNA]</scope>
    <source>
        <tissue evidence="2">Leaf</tissue>
    </source>
</reference>
<accession>A0A835R2Q9</accession>
<dbReference type="AlphaFoldDB" id="A0A835R2Q9"/>
<comment type="caution">
    <text evidence="2">The sequence shown here is derived from an EMBL/GenBank/DDBJ whole genome shotgun (WGS) entry which is preliminary data.</text>
</comment>
<evidence type="ECO:0000313" key="3">
    <source>
        <dbReference type="Proteomes" id="UP000636800"/>
    </source>
</evidence>
<proteinExistence type="predicted"/>
<sequence>MLQPQTLDGSALGAKANHREKGRSYAPVQYQSRKGQWKENKDNLWDKCWKLNEKPPSHEWGTRGGQSRPQTYMTDPLRPQAHMVEQTKNEEKNSKVAIGEFSGEDIERRKAVPDSTQVQESNSDPGIETMTIYVAVMTTLLNFVRLFRRAHEENCKQEEIDRKKAQKEAETDKSKDANATKKRDT</sequence>
<dbReference type="SUPFAM" id="SSF101447">
    <property type="entry name" value="Formin homology 2 domain (FH2 domain)"/>
    <property type="match status" value="1"/>
</dbReference>
<organism evidence="2 3">
    <name type="scientific">Vanilla planifolia</name>
    <name type="common">Vanilla</name>
    <dbReference type="NCBI Taxonomy" id="51239"/>
    <lineage>
        <taxon>Eukaryota</taxon>
        <taxon>Viridiplantae</taxon>
        <taxon>Streptophyta</taxon>
        <taxon>Embryophyta</taxon>
        <taxon>Tracheophyta</taxon>
        <taxon>Spermatophyta</taxon>
        <taxon>Magnoliopsida</taxon>
        <taxon>Liliopsida</taxon>
        <taxon>Asparagales</taxon>
        <taxon>Orchidaceae</taxon>
        <taxon>Vanilloideae</taxon>
        <taxon>Vanilleae</taxon>
        <taxon>Vanilla</taxon>
    </lineage>
</organism>
<keyword evidence="3" id="KW-1185">Reference proteome</keyword>
<evidence type="ECO:0000256" key="1">
    <source>
        <dbReference type="SAM" id="MobiDB-lite"/>
    </source>
</evidence>
<dbReference type="EMBL" id="JADCNL010000005">
    <property type="protein sequence ID" value="KAG0481651.1"/>
    <property type="molecule type" value="Genomic_DNA"/>
</dbReference>
<feature type="compositionally biased region" description="Polar residues" evidence="1">
    <location>
        <begin position="114"/>
        <end position="124"/>
    </location>
</feature>
<gene>
    <name evidence="2" type="ORF">HPP92_012509</name>
</gene>
<name>A0A835R2Q9_VANPL</name>
<feature type="region of interest" description="Disordered" evidence="1">
    <location>
        <begin position="153"/>
        <end position="185"/>
    </location>
</feature>
<protein>
    <submittedName>
        <fullName evidence="2">Uncharacterized protein</fullName>
    </submittedName>
</protein>
<feature type="region of interest" description="Disordered" evidence="1">
    <location>
        <begin position="55"/>
        <end position="74"/>
    </location>
</feature>
<dbReference type="Gene3D" id="1.20.58.2220">
    <property type="entry name" value="Formin, FH2 domain"/>
    <property type="match status" value="1"/>
</dbReference>
<feature type="region of interest" description="Disordered" evidence="1">
    <location>
        <begin position="100"/>
        <end position="124"/>
    </location>
</feature>
<dbReference type="Proteomes" id="UP000636800">
    <property type="component" value="Chromosome 5"/>
</dbReference>